<evidence type="ECO:0000313" key="8">
    <source>
        <dbReference type="EMBL" id="KAJ0214066.1"/>
    </source>
</evidence>
<keyword evidence="4" id="KW-0255">Endonuclease</keyword>
<dbReference type="InterPro" id="IPR041373">
    <property type="entry name" value="RT_RNaseH"/>
</dbReference>
<dbReference type="InterPro" id="IPR043502">
    <property type="entry name" value="DNA/RNA_pol_sf"/>
</dbReference>
<protein>
    <recommendedName>
        <fullName evidence="7">Reverse transcriptase RNase H-like domain-containing protein</fullName>
    </recommendedName>
</protein>
<dbReference type="PANTHER" id="PTHR34072">
    <property type="entry name" value="ENZYMATIC POLYPROTEIN-RELATED"/>
    <property type="match status" value="1"/>
</dbReference>
<reference evidence="8 9" key="1">
    <citation type="journal article" date="2017" name="Nat. Commun.">
        <title>Genome assembly with in vitro proximity ligation data and whole-genome triplication in lettuce.</title>
        <authorList>
            <person name="Reyes-Chin-Wo S."/>
            <person name="Wang Z."/>
            <person name="Yang X."/>
            <person name="Kozik A."/>
            <person name="Arikit S."/>
            <person name="Song C."/>
            <person name="Xia L."/>
            <person name="Froenicke L."/>
            <person name="Lavelle D.O."/>
            <person name="Truco M.J."/>
            <person name="Xia R."/>
            <person name="Zhu S."/>
            <person name="Xu C."/>
            <person name="Xu H."/>
            <person name="Xu X."/>
            <person name="Cox K."/>
            <person name="Korf I."/>
            <person name="Meyers B.C."/>
            <person name="Michelmore R.W."/>
        </authorList>
    </citation>
    <scope>NUCLEOTIDE SEQUENCE [LARGE SCALE GENOMIC DNA]</scope>
    <source>
        <strain evidence="9">cv. Salinas</strain>
        <tissue evidence="8">Seedlings</tissue>
    </source>
</reference>
<evidence type="ECO:0000256" key="3">
    <source>
        <dbReference type="ARBA" id="ARBA00022722"/>
    </source>
</evidence>
<keyword evidence="5" id="KW-0378">Hydrolase</keyword>
<evidence type="ECO:0000256" key="2">
    <source>
        <dbReference type="ARBA" id="ARBA00022695"/>
    </source>
</evidence>
<evidence type="ECO:0000256" key="5">
    <source>
        <dbReference type="ARBA" id="ARBA00022801"/>
    </source>
</evidence>
<dbReference type="Pfam" id="PF17917">
    <property type="entry name" value="RT_RNaseH"/>
    <property type="match status" value="1"/>
</dbReference>
<dbReference type="SUPFAM" id="SSF56672">
    <property type="entry name" value="DNA/RNA polymerases"/>
    <property type="match status" value="1"/>
</dbReference>
<dbReference type="AlphaFoldDB" id="A0A9R1VWT9"/>
<dbReference type="EMBL" id="NBSK02000004">
    <property type="protein sequence ID" value="KAJ0214066.1"/>
    <property type="molecule type" value="Genomic_DNA"/>
</dbReference>
<gene>
    <name evidence="8" type="ORF">LSAT_V11C400166890</name>
</gene>
<comment type="caution">
    <text evidence="8">The sequence shown here is derived from an EMBL/GenBank/DDBJ whole genome shotgun (WGS) entry which is preliminary data.</text>
</comment>
<evidence type="ECO:0000313" key="9">
    <source>
        <dbReference type="Proteomes" id="UP000235145"/>
    </source>
</evidence>
<dbReference type="GO" id="GO:0003964">
    <property type="term" value="F:RNA-directed DNA polymerase activity"/>
    <property type="evidence" value="ECO:0007669"/>
    <property type="project" value="UniProtKB-KW"/>
</dbReference>
<keyword evidence="1" id="KW-0808">Transferase</keyword>
<sequence>MCDGSNFHIGAILGQKEGKASQVIYYASKTLDNSQVNYSTTEKELLAIVFALEKFRQYLLGTKVIIYSDHVALNYLMTKKDAKPQLIRAEKLVADHLSRLNIRGSSSSILDEFSEEHLFYISNTIPRFADIVNYLVTKEIPHAFTKYQKATLKSDSKYYVREEAEFHHALWYTLFSSSRAHFSIVLT</sequence>
<evidence type="ECO:0000256" key="4">
    <source>
        <dbReference type="ARBA" id="ARBA00022759"/>
    </source>
</evidence>
<keyword evidence="6" id="KW-0695">RNA-directed DNA polymerase</keyword>
<dbReference type="CDD" id="cd09274">
    <property type="entry name" value="RNase_HI_RT_Ty3"/>
    <property type="match status" value="1"/>
</dbReference>
<proteinExistence type="predicted"/>
<dbReference type="FunFam" id="3.10.20.370:FF:000001">
    <property type="entry name" value="Retrovirus-related Pol polyprotein from transposon 17.6-like protein"/>
    <property type="match status" value="1"/>
</dbReference>
<dbReference type="Gene3D" id="3.10.20.370">
    <property type="match status" value="1"/>
</dbReference>
<feature type="domain" description="Reverse transcriptase RNase H-like" evidence="7">
    <location>
        <begin position="2"/>
        <end position="90"/>
    </location>
</feature>
<keyword evidence="3" id="KW-0540">Nuclease</keyword>
<dbReference type="PANTHER" id="PTHR34072:SF57">
    <property type="entry name" value="RNA-DIRECTED DNA POLYMERASE"/>
    <property type="match status" value="1"/>
</dbReference>
<accession>A0A9R1VWT9</accession>
<evidence type="ECO:0000256" key="6">
    <source>
        <dbReference type="ARBA" id="ARBA00022918"/>
    </source>
</evidence>
<organism evidence="8 9">
    <name type="scientific">Lactuca sativa</name>
    <name type="common">Garden lettuce</name>
    <dbReference type="NCBI Taxonomy" id="4236"/>
    <lineage>
        <taxon>Eukaryota</taxon>
        <taxon>Viridiplantae</taxon>
        <taxon>Streptophyta</taxon>
        <taxon>Embryophyta</taxon>
        <taxon>Tracheophyta</taxon>
        <taxon>Spermatophyta</taxon>
        <taxon>Magnoliopsida</taxon>
        <taxon>eudicotyledons</taxon>
        <taxon>Gunneridae</taxon>
        <taxon>Pentapetalae</taxon>
        <taxon>asterids</taxon>
        <taxon>campanulids</taxon>
        <taxon>Asterales</taxon>
        <taxon>Asteraceae</taxon>
        <taxon>Cichorioideae</taxon>
        <taxon>Cichorieae</taxon>
        <taxon>Lactucinae</taxon>
        <taxon>Lactuca</taxon>
    </lineage>
</organism>
<keyword evidence="2" id="KW-0548">Nucleotidyltransferase</keyword>
<evidence type="ECO:0000256" key="1">
    <source>
        <dbReference type="ARBA" id="ARBA00022679"/>
    </source>
</evidence>
<dbReference type="GO" id="GO:0016787">
    <property type="term" value="F:hydrolase activity"/>
    <property type="evidence" value="ECO:0007669"/>
    <property type="project" value="UniProtKB-KW"/>
</dbReference>
<name>A0A9R1VWT9_LACSA</name>
<keyword evidence="9" id="KW-1185">Reference proteome</keyword>
<dbReference type="GO" id="GO:0004519">
    <property type="term" value="F:endonuclease activity"/>
    <property type="evidence" value="ECO:0007669"/>
    <property type="project" value="UniProtKB-KW"/>
</dbReference>
<evidence type="ECO:0000259" key="7">
    <source>
        <dbReference type="Pfam" id="PF17917"/>
    </source>
</evidence>
<dbReference type="Proteomes" id="UP000235145">
    <property type="component" value="Unassembled WGS sequence"/>
</dbReference>